<organism evidence="3">
    <name type="scientific">marine sediment metagenome</name>
    <dbReference type="NCBI Taxonomy" id="412755"/>
    <lineage>
        <taxon>unclassified sequences</taxon>
        <taxon>metagenomes</taxon>
        <taxon>ecological metagenomes</taxon>
    </lineage>
</organism>
<protein>
    <recommendedName>
        <fullName evidence="4">HTH HARE-type domain-containing protein</fullName>
    </recommendedName>
</protein>
<sequence length="236" mass="26613">MPKTKTISELQKELAAKQSQVKQLQSSRSVLETQLAVIDRQIAALMGAGRAARATKKKKAAKKKVSKRKVAKKKAKRAQNKQSLADVLLQVLKGKNGVKVADATKLVLAEGYKSASKQFQTIVNQTLLRDKRFRKAGRGVYKLKGFAVWLPMMRNDSIERARTEAASFEGLHVVHAWDPKRQLGHLFTKMLRLRSTVWDFYFLYASGVRWEGNEPPQPTFWMHQLPSASGADRNLV</sequence>
<feature type="region of interest" description="Disordered" evidence="2">
    <location>
        <begin position="53"/>
        <end position="78"/>
    </location>
</feature>
<evidence type="ECO:0000256" key="2">
    <source>
        <dbReference type="SAM" id="MobiDB-lite"/>
    </source>
</evidence>
<feature type="non-terminal residue" evidence="3">
    <location>
        <position position="236"/>
    </location>
</feature>
<comment type="caution">
    <text evidence="3">The sequence shown here is derived from an EMBL/GenBank/DDBJ whole genome shotgun (WGS) entry which is preliminary data.</text>
</comment>
<name>A0A0F9FBE1_9ZZZZ</name>
<evidence type="ECO:0000256" key="1">
    <source>
        <dbReference type="SAM" id="Coils"/>
    </source>
</evidence>
<proteinExistence type="predicted"/>
<dbReference type="EMBL" id="LAZR01033330">
    <property type="protein sequence ID" value="KKL48407.1"/>
    <property type="molecule type" value="Genomic_DNA"/>
</dbReference>
<feature type="coiled-coil region" evidence="1">
    <location>
        <begin position="7"/>
        <end position="34"/>
    </location>
</feature>
<accession>A0A0F9FBE1</accession>
<evidence type="ECO:0000313" key="3">
    <source>
        <dbReference type="EMBL" id="KKL48407.1"/>
    </source>
</evidence>
<keyword evidence="1" id="KW-0175">Coiled coil</keyword>
<reference evidence="3" key="1">
    <citation type="journal article" date="2015" name="Nature">
        <title>Complex archaea that bridge the gap between prokaryotes and eukaryotes.</title>
        <authorList>
            <person name="Spang A."/>
            <person name="Saw J.H."/>
            <person name="Jorgensen S.L."/>
            <person name="Zaremba-Niedzwiedzka K."/>
            <person name="Martijn J."/>
            <person name="Lind A.E."/>
            <person name="van Eijk R."/>
            <person name="Schleper C."/>
            <person name="Guy L."/>
            <person name="Ettema T.J."/>
        </authorList>
    </citation>
    <scope>NUCLEOTIDE SEQUENCE</scope>
</reference>
<evidence type="ECO:0008006" key="4">
    <source>
        <dbReference type="Google" id="ProtNLM"/>
    </source>
</evidence>
<gene>
    <name evidence="3" type="ORF">LCGC14_2325810</name>
</gene>
<dbReference type="AlphaFoldDB" id="A0A0F9FBE1"/>